<evidence type="ECO:0000313" key="1">
    <source>
        <dbReference type="EMBL" id="JAH20875.1"/>
    </source>
</evidence>
<dbReference type="EMBL" id="GBXM01087702">
    <property type="protein sequence ID" value="JAH20875.1"/>
    <property type="molecule type" value="Transcribed_RNA"/>
</dbReference>
<protein>
    <submittedName>
        <fullName evidence="1">Uncharacterized protein</fullName>
    </submittedName>
</protein>
<reference evidence="1" key="1">
    <citation type="submission" date="2014-11" db="EMBL/GenBank/DDBJ databases">
        <authorList>
            <person name="Amaro Gonzalez C."/>
        </authorList>
    </citation>
    <scope>NUCLEOTIDE SEQUENCE</scope>
</reference>
<reference evidence="1" key="2">
    <citation type="journal article" date="2015" name="Fish Shellfish Immunol.">
        <title>Early steps in the European eel (Anguilla anguilla)-Vibrio vulnificus interaction in the gills: Role of the RtxA13 toxin.</title>
        <authorList>
            <person name="Callol A."/>
            <person name="Pajuelo D."/>
            <person name="Ebbesson L."/>
            <person name="Teles M."/>
            <person name="MacKenzie S."/>
            <person name="Amaro C."/>
        </authorList>
    </citation>
    <scope>NUCLEOTIDE SEQUENCE</scope>
</reference>
<sequence length="13" mass="1447">MPVIHRAANILLV</sequence>
<accession>A0A0E9QXC5</accession>
<name>A0A0E9QXC5_ANGAN</name>
<organism evidence="1">
    <name type="scientific">Anguilla anguilla</name>
    <name type="common">European freshwater eel</name>
    <name type="synonym">Muraena anguilla</name>
    <dbReference type="NCBI Taxonomy" id="7936"/>
    <lineage>
        <taxon>Eukaryota</taxon>
        <taxon>Metazoa</taxon>
        <taxon>Chordata</taxon>
        <taxon>Craniata</taxon>
        <taxon>Vertebrata</taxon>
        <taxon>Euteleostomi</taxon>
        <taxon>Actinopterygii</taxon>
        <taxon>Neopterygii</taxon>
        <taxon>Teleostei</taxon>
        <taxon>Anguilliformes</taxon>
        <taxon>Anguillidae</taxon>
        <taxon>Anguilla</taxon>
    </lineage>
</organism>
<proteinExistence type="predicted"/>